<dbReference type="Pfam" id="PF04770">
    <property type="entry name" value="ZF-HD_dimer"/>
    <property type="match status" value="3"/>
</dbReference>
<keyword evidence="5" id="KW-0862">Zinc</keyword>
<dbReference type="GO" id="GO:0003700">
    <property type="term" value="F:DNA-binding transcription factor activity"/>
    <property type="evidence" value="ECO:0007669"/>
    <property type="project" value="TreeGrafter"/>
</dbReference>
<dbReference type="GO" id="GO:0005634">
    <property type="term" value="C:nucleus"/>
    <property type="evidence" value="ECO:0007669"/>
    <property type="project" value="TreeGrafter"/>
</dbReference>
<keyword evidence="9" id="KW-1185">Reference proteome</keyword>
<dbReference type="OrthoDB" id="1495527at2759"/>
<dbReference type="PANTHER" id="PTHR31948">
    <property type="entry name" value="ZINC-FINGER HOMEODOMAIN PROTEIN 2"/>
    <property type="match status" value="1"/>
</dbReference>
<dbReference type="PROSITE" id="PS51523">
    <property type="entry name" value="ZF_HD_DIMER"/>
    <property type="match status" value="3"/>
</dbReference>
<feature type="domain" description="ZF-HD dimerization-type" evidence="7">
    <location>
        <begin position="129"/>
        <end position="180"/>
    </location>
</feature>
<organism evidence="8 9">
    <name type="scientific">Actinidia rufa</name>
    <dbReference type="NCBI Taxonomy" id="165716"/>
    <lineage>
        <taxon>Eukaryota</taxon>
        <taxon>Viridiplantae</taxon>
        <taxon>Streptophyta</taxon>
        <taxon>Embryophyta</taxon>
        <taxon>Tracheophyta</taxon>
        <taxon>Spermatophyta</taxon>
        <taxon>Magnoliopsida</taxon>
        <taxon>eudicotyledons</taxon>
        <taxon>Gunneridae</taxon>
        <taxon>Pentapetalae</taxon>
        <taxon>asterids</taxon>
        <taxon>Ericales</taxon>
        <taxon>Actinidiaceae</taxon>
        <taxon>Actinidia</taxon>
    </lineage>
</organism>
<evidence type="ECO:0000256" key="4">
    <source>
        <dbReference type="ARBA" id="ARBA00022771"/>
    </source>
</evidence>
<dbReference type="AlphaFoldDB" id="A0A7J0GAM3"/>
<dbReference type="GO" id="GO:0000976">
    <property type="term" value="F:transcription cis-regulatory region binding"/>
    <property type="evidence" value="ECO:0007669"/>
    <property type="project" value="TreeGrafter"/>
</dbReference>
<keyword evidence="3" id="KW-0479">Metal-binding</keyword>
<reference evidence="8 9" key="1">
    <citation type="submission" date="2019-07" db="EMBL/GenBank/DDBJ databases">
        <title>De Novo Assembly of kiwifruit Actinidia rufa.</title>
        <authorList>
            <person name="Sugita-Konishi S."/>
            <person name="Sato K."/>
            <person name="Mori E."/>
            <person name="Abe Y."/>
            <person name="Kisaki G."/>
            <person name="Hamano K."/>
            <person name="Suezawa K."/>
            <person name="Otani M."/>
            <person name="Fukuda T."/>
            <person name="Manabe T."/>
            <person name="Gomi K."/>
            <person name="Tabuchi M."/>
            <person name="Akimitsu K."/>
            <person name="Kataoka I."/>
        </authorList>
    </citation>
    <scope>NUCLEOTIDE SEQUENCE [LARGE SCALE GENOMIC DNA]</scope>
    <source>
        <strain evidence="9">cv. Fuchu</strain>
    </source>
</reference>
<feature type="domain" description="ZF-HD dimerization-type" evidence="7">
    <location>
        <begin position="6"/>
        <end position="51"/>
    </location>
</feature>
<comment type="caution">
    <text evidence="8">The sequence shown here is derived from an EMBL/GenBank/DDBJ whole genome shotgun (WGS) entry which is preliminary data.</text>
</comment>
<evidence type="ECO:0000256" key="6">
    <source>
        <dbReference type="SAM" id="MobiDB-lite"/>
    </source>
</evidence>
<dbReference type="PANTHER" id="PTHR31948:SF162">
    <property type="entry name" value="MINI ZINC FINGER PROTEIN 2"/>
    <property type="match status" value="1"/>
</dbReference>
<comment type="subcellular location">
    <subcellularLocation>
        <location evidence="1">Cytoplasm</location>
    </subcellularLocation>
</comment>
<evidence type="ECO:0000256" key="5">
    <source>
        <dbReference type="ARBA" id="ARBA00022833"/>
    </source>
</evidence>
<accession>A0A7J0GAM3</accession>
<sequence length="212" mass="23118">MSNIKEEDVNKDSSNAASTHATDGCLEFMASDIADLKCDVCGCHRNFHTKKLVRADGPSRVNSEVKYEGCCKNHGARMGEYSSTDGCLEFMASDIADLKCDVCGCHRNFHTKKLARADGPSRVNSEVKHGDCCKNHAARMGEYSSTDGCLEFMASEGEAGSRDMLMCAACGCHRNFHRKIEEKEEAVWKRPAVSPPSYGSGAAYDSGDDYSD</sequence>
<feature type="region of interest" description="Disordered" evidence="6">
    <location>
        <begin position="184"/>
        <end position="212"/>
    </location>
</feature>
<proteinExistence type="predicted"/>
<keyword evidence="4" id="KW-0863">Zinc-finger</keyword>
<keyword evidence="2" id="KW-0963">Cytoplasm</keyword>
<dbReference type="GO" id="GO:0008270">
    <property type="term" value="F:zinc ion binding"/>
    <property type="evidence" value="ECO:0007669"/>
    <property type="project" value="UniProtKB-KW"/>
</dbReference>
<gene>
    <name evidence="8" type="ORF">Acr_19g0006750</name>
</gene>
<dbReference type="EMBL" id="BJWL01000019">
    <property type="protein sequence ID" value="GFZ07738.1"/>
    <property type="molecule type" value="Genomic_DNA"/>
</dbReference>
<evidence type="ECO:0000256" key="3">
    <source>
        <dbReference type="ARBA" id="ARBA00022723"/>
    </source>
</evidence>
<evidence type="ECO:0000256" key="2">
    <source>
        <dbReference type="ARBA" id="ARBA00022490"/>
    </source>
</evidence>
<feature type="domain" description="ZF-HD dimerization-type" evidence="7">
    <location>
        <begin position="67"/>
        <end position="113"/>
    </location>
</feature>
<dbReference type="InterPro" id="IPR006456">
    <property type="entry name" value="ZF_HD_homeobox_Cys/His_dimer"/>
</dbReference>
<dbReference type="GO" id="GO:0005737">
    <property type="term" value="C:cytoplasm"/>
    <property type="evidence" value="ECO:0007669"/>
    <property type="project" value="UniProtKB-SubCell"/>
</dbReference>
<name>A0A7J0GAM3_9ERIC</name>
<evidence type="ECO:0000313" key="8">
    <source>
        <dbReference type="EMBL" id="GFZ07738.1"/>
    </source>
</evidence>
<dbReference type="Proteomes" id="UP000585474">
    <property type="component" value="Unassembled WGS sequence"/>
</dbReference>
<evidence type="ECO:0000313" key="9">
    <source>
        <dbReference type="Proteomes" id="UP000585474"/>
    </source>
</evidence>
<dbReference type="NCBIfam" id="TIGR01566">
    <property type="entry name" value="ZF_HD_prot_N"/>
    <property type="match status" value="2"/>
</dbReference>
<protein>
    <submittedName>
        <fullName evidence="8">Mini zinc finger 2</fullName>
    </submittedName>
</protein>
<evidence type="ECO:0000256" key="1">
    <source>
        <dbReference type="ARBA" id="ARBA00004496"/>
    </source>
</evidence>
<evidence type="ECO:0000259" key="7">
    <source>
        <dbReference type="PROSITE" id="PS51523"/>
    </source>
</evidence>
<dbReference type="GO" id="GO:0050793">
    <property type="term" value="P:regulation of developmental process"/>
    <property type="evidence" value="ECO:0007669"/>
    <property type="project" value="TreeGrafter"/>
</dbReference>